<keyword evidence="2" id="KW-1133">Transmembrane helix</keyword>
<keyword evidence="4" id="KW-1185">Reference proteome</keyword>
<feature type="transmembrane region" description="Helical" evidence="2">
    <location>
        <begin position="55"/>
        <end position="76"/>
    </location>
</feature>
<proteinExistence type="predicted"/>
<accession>A0A139AC79</accession>
<feature type="compositionally biased region" description="Basic and acidic residues" evidence="1">
    <location>
        <begin position="1"/>
        <end position="16"/>
    </location>
</feature>
<feature type="region of interest" description="Disordered" evidence="1">
    <location>
        <begin position="253"/>
        <end position="318"/>
    </location>
</feature>
<feature type="compositionally biased region" description="Basic and acidic residues" evidence="1">
    <location>
        <begin position="37"/>
        <end position="48"/>
    </location>
</feature>
<evidence type="ECO:0000313" key="4">
    <source>
        <dbReference type="Proteomes" id="UP000070544"/>
    </source>
</evidence>
<gene>
    <name evidence="3" type="ORF">M427DRAFT_135784</name>
</gene>
<dbReference type="AlphaFoldDB" id="A0A139AC79"/>
<keyword evidence="2" id="KW-0812">Transmembrane</keyword>
<feature type="transmembrane region" description="Helical" evidence="2">
    <location>
        <begin position="183"/>
        <end position="204"/>
    </location>
</feature>
<protein>
    <recommendedName>
        <fullName evidence="5">Transmembrane protein</fullName>
    </recommendedName>
</protein>
<evidence type="ECO:0008006" key="5">
    <source>
        <dbReference type="Google" id="ProtNLM"/>
    </source>
</evidence>
<feature type="region of interest" description="Disordered" evidence="1">
    <location>
        <begin position="1"/>
        <end position="48"/>
    </location>
</feature>
<evidence type="ECO:0000313" key="3">
    <source>
        <dbReference type="EMBL" id="KXS14412.1"/>
    </source>
</evidence>
<evidence type="ECO:0000256" key="1">
    <source>
        <dbReference type="SAM" id="MobiDB-lite"/>
    </source>
</evidence>
<dbReference type="EMBL" id="KQ965769">
    <property type="protein sequence ID" value="KXS14412.1"/>
    <property type="molecule type" value="Genomic_DNA"/>
</dbReference>
<organism evidence="3 4">
    <name type="scientific">Gonapodya prolifera (strain JEL478)</name>
    <name type="common">Monoblepharis prolifera</name>
    <dbReference type="NCBI Taxonomy" id="1344416"/>
    <lineage>
        <taxon>Eukaryota</taxon>
        <taxon>Fungi</taxon>
        <taxon>Fungi incertae sedis</taxon>
        <taxon>Chytridiomycota</taxon>
        <taxon>Chytridiomycota incertae sedis</taxon>
        <taxon>Monoblepharidomycetes</taxon>
        <taxon>Monoblepharidales</taxon>
        <taxon>Gonapodyaceae</taxon>
        <taxon>Gonapodya</taxon>
    </lineage>
</organism>
<dbReference type="Proteomes" id="UP000070544">
    <property type="component" value="Unassembled WGS sequence"/>
</dbReference>
<name>A0A139AC79_GONPJ</name>
<evidence type="ECO:0000256" key="2">
    <source>
        <dbReference type="SAM" id="Phobius"/>
    </source>
</evidence>
<reference evidence="3 4" key="1">
    <citation type="journal article" date="2015" name="Genome Biol. Evol.">
        <title>Phylogenomic analyses indicate that early fungi evolved digesting cell walls of algal ancestors of land plants.</title>
        <authorList>
            <person name="Chang Y."/>
            <person name="Wang S."/>
            <person name="Sekimoto S."/>
            <person name="Aerts A.L."/>
            <person name="Choi C."/>
            <person name="Clum A."/>
            <person name="LaButti K.M."/>
            <person name="Lindquist E.A."/>
            <person name="Yee Ngan C."/>
            <person name="Ohm R.A."/>
            <person name="Salamov A.A."/>
            <person name="Grigoriev I.V."/>
            <person name="Spatafora J.W."/>
            <person name="Berbee M.L."/>
        </authorList>
    </citation>
    <scope>NUCLEOTIDE SEQUENCE [LARGE SCALE GENOMIC DNA]</scope>
    <source>
        <strain evidence="3 4">JEL478</strain>
    </source>
</reference>
<feature type="transmembrane region" description="Helical" evidence="2">
    <location>
        <begin position="151"/>
        <end position="171"/>
    </location>
</feature>
<dbReference type="OrthoDB" id="2121849at2759"/>
<sequence length="318" mass="34813">MARRRTSEASKDSKQQKDKKKHAKRNNESSDEEKDAEEAKTSKAEKSNSSDLSRVLIPTVMVVGGAVVSAASTYFASRNAGHAQFLEEFRQVVEDAEAALESAQHWVRERERLYLPVPQLVRDDIRKLKDLCDLCYRLDDSSDRWKLIPGYVILGLGGISVAAAALTGGVVDETTGGFVLNLAAKAGAAGLSVGTAWVVGVLGLRSSSVYTSSYELYASRIISTICSPAWVNTERHARAVRETLAAPELHSQVHAPPAAVPEGARVRQEMRQQDLPDVPSDEPLIDFERPPSPLGVDVGIPRYRTRRQETPKLEPLSI</sequence>
<feature type="compositionally biased region" description="Basic and acidic residues" evidence="1">
    <location>
        <begin position="264"/>
        <end position="274"/>
    </location>
</feature>
<keyword evidence="2" id="KW-0472">Membrane</keyword>